<dbReference type="SUPFAM" id="SSF53474">
    <property type="entry name" value="alpha/beta-Hydrolases"/>
    <property type="match status" value="1"/>
</dbReference>
<proteinExistence type="predicted"/>
<accession>A0A2L0X3X4</accession>
<name>A0A2L0X3X4_9BURK</name>
<dbReference type="Proteomes" id="UP000253772">
    <property type="component" value="Chromosome c2"/>
</dbReference>
<evidence type="ECO:0000313" key="2">
    <source>
        <dbReference type="Proteomes" id="UP000253772"/>
    </source>
</evidence>
<dbReference type="PANTHER" id="PTHR46438:SF11">
    <property type="entry name" value="LIPASE-RELATED"/>
    <property type="match status" value="1"/>
</dbReference>
<dbReference type="Pfam" id="PF12697">
    <property type="entry name" value="Abhydrolase_6"/>
    <property type="match status" value="1"/>
</dbReference>
<dbReference type="InterPro" id="IPR029058">
    <property type="entry name" value="AB_hydrolase_fold"/>
</dbReference>
<keyword evidence="1" id="KW-0378">Hydrolase</keyword>
<reference evidence="1 2" key="1">
    <citation type="submission" date="2019-03" db="EMBL/GenBank/DDBJ databases">
        <title>Comparative insights into the high quality Complete genome sequence of highly metal resistant Cupriavidus metallidurans strain BS1 isolated from a gold-copper mine.</title>
        <authorList>
            <person name="Mazhar H.S."/>
            <person name="Rensing C."/>
        </authorList>
    </citation>
    <scope>NUCLEOTIDE SEQUENCE [LARGE SCALE GENOMIC DNA]</scope>
    <source>
        <strain evidence="1 2">BS1</strain>
    </source>
</reference>
<dbReference type="EMBL" id="CP037901">
    <property type="protein sequence ID" value="QBP12195.1"/>
    <property type="molecule type" value="Genomic_DNA"/>
</dbReference>
<dbReference type="InterPro" id="IPR000073">
    <property type="entry name" value="AB_hydrolase_1"/>
</dbReference>
<dbReference type="GO" id="GO:0016787">
    <property type="term" value="F:hydrolase activity"/>
    <property type="evidence" value="ECO:0007669"/>
    <property type="project" value="UniProtKB-KW"/>
</dbReference>
<organism evidence="1 2">
    <name type="scientific">Cupriavidus metallidurans</name>
    <dbReference type="NCBI Taxonomy" id="119219"/>
    <lineage>
        <taxon>Bacteria</taxon>
        <taxon>Pseudomonadati</taxon>
        <taxon>Pseudomonadota</taxon>
        <taxon>Betaproteobacteria</taxon>
        <taxon>Burkholderiales</taxon>
        <taxon>Burkholderiaceae</taxon>
        <taxon>Cupriavidus</taxon>
    </lineage>
</organism>
<dbReference type="PANTHER" id="PTHR46438">
    <property type="entry name" value="ALPHA/BETA-HYDROLASES SUPERFAMILY PROTEIN"/>
    <property type="match status" value="1"/>
</dbReference>
<gene>
    <name evidence="1" type="ORF">DDF84_020690</name>
</gene>
<sequence>MTSPISTTTPRPATPDEMLERLSARAVVHRDRSGPTEMVWREIGRGSPLVLIHGGHGNWMHWVRNIEALSQQHTLWLPDLPGFGESGTLDGDPHADDRLDRLVDTVAASLRQRFGASDGFALAGFSFGGVVAARLAAALPNVEKLALLGSAGHGGERRQRLDMVNWRTEDRKQMLQGLRHNLKALMLHDPASIDALAMAVHERACMATRFRSKSISRGSPVLGQALDSYGGKTLLIWGEHDVTADPVEAAPRIAGNLPTRRWHLVPGGGHWVQYERADEINQLLLQWFASGDGELHAR</sequence>
<protein>
    <submittedName>
        <fullName evidence="1">Alpha/beta fold hydrolase</fullName>
    </submittedName>
</protein>
<dbReference type="PRINTS" id="PR00111">
    <property type="entry name" value="ABHYDROLASE"/>
</dbReference>
<dbReference type="Gene3D" id="3.40.50.1820">
    <property type="entry name" value="alpha/beta hydrolase"/>
    <property type="match status" value="1"/>
</dbReference>
<evidence type="ECO:0000313" key="1">
    <source>
        <dbReference type="EMBL" id="QBP12195.1"/>
    </source>
</evidence>
<dbReference type="OrthoDB" id="8562572at2"/>
<dbReference type="AlphaFoldDB" id="A0A2L0X3X4"/>